<feature type="binding site" evidence="11">
    <location>
        <position position="137"/>
    </location>
    <ligand>
        <name>Zn(2+)</name>
        <dbReference type="ChEBI" id="CHEBI:29105"/>
    </ligand>
</feature>
<evidence type="ECO:0000256" key="11">
    <source>
        <dbReference type="PIRSR" id="PIRSR602481-1"/>
    </source>
</evidence>
<keyword evidence="3" id="KW-0963">Cytoplasm</keyword>
<evidence type="ECO:0000256" key="2">
    <source>
        <dbReference type="ARBA" id="ARBA00007957"/>
    </source>
</evidence>
<dbReference type="CDD" id="cd07153">
    <property type="entry name" value="Fur_like"/>
    <property type="match status" value="1"/>
</dbReference>
<dbReference type="InterPro" id="IPR002481">
    <property type="entry name" value="FUR"/>
</dbReference>
<dbReference type="GO" id="GO:0000976">
    <property type="term" value="F:transcription cis-regulatory region binding"/>
    <property type="evidence" value="ECO:0007669"/>
    <property type="project" value="TreeGrafter"/>
</dbReference>
<evidence type="ECO:0000256" key="7">
    <source>
        <dbReference type="ARBA" id="ARBA00023004"/>
    </source>
</evidence>
<dbReference type="GO" id="GO:0045892">
    <property type="term" value="P:negative regulation of DNA-templated transcription"/>
    <property type="evidence" value="ECO:0007669"/>
    <property type="project" value="TreeGrafter"/>
</dbReference>
<dbReference type="GO" id="GO:0005737">
    <property type="term" value="C:cytoplasm"/>
    <property type="evidence" value="ECO:0007669"/>
    <property type="project" value="UniProtKB-SubCell"/>
</dbReference>
<dbReference type="InterPro" id="IPR043135">
    <property type="entry name" value="Fur_C"/>
</dbReference>
<feature type="binding site" evidence="11">
    <location>
        <position position="97"/>
    </location>
    <ligand>
        <name>Zn(2+)</name>
        <dbReference type="ChEBI" id="CHEBI:29105"/>
    </ligand>
</feature>
<name>A0A6N9H7C3_9MICO</name>
<organism evidence="12 13">
    <name type="scientific">Brevibacterium rongguiense</name>
    <dbReference type="NCBI Taxonomy" id="2695267"/>
    <lineage>
        <taxon>Bacteria</taxon>
        <taxon>Bacillati</taxon>
        <taxon>Actinomycetota</taxon>
        <taxon>Actinomycetes</taxon>
        <taxon>Micrococcales</taxon>
        <taxon>Brevibacteriaceae</taxon>
        <taxon>Brevibacterium</taxon>
    </lineage>
</organism>
<protein>
    <submittedName>
        <fullName evidence="12">Transcriptional repressor</fullName>
    </submittedName>
</protein>
<keyword evidence="5 11" id="KW-0479">Metal-binding</keyword>
<dbReference type="Proteomes" id="UP000469215">
    <property type="component" value="Unassembled WGS sequence"/>
</dbReference>
<evidence type="ECO:0000256" key="6">
    <source>
        <dbReference type="ARBA" id="ARBA00022833"/>
    </source>
</evidence>
<dbReference type="SUPFAM" id="SSF46785">
    <property type="entry name" value="Winged helix' DNA-binding domain"/>
    <property type="match status" value="1"/>
</dbReference>
<keyword evidence="4" id="KW-0678">Repressor</keyword>
<dbReference type="GO" id="GO:1900376">
    <property type="term" value="P:regulation of secondary metabolite biosynthetic process"/>
    <property type="evidence" value="ECO:0007669"/>
    <property type="project" value="TreeGrafter"/>
</dbReference>
<comment type="cofactor">
    <cofactor evidence="11">
        <name>Zn(2+)</name>
        <dbReference type="ChEBI" id="CHEBI:29105"/>
    </cofactor>
    <text evidence="11">Binds 1 zinc ion per subunit.</text>
</comment>
<evidence type="ECO:0000256" key="9">
    <source>
        <dbReference type="ARBA" id="ARBA00023125"/>
    </source>
</evidence>
<dbReference type="GO" id="GO:0003700">
    <property type="term" value="F:DNA-binding transcription factor activity"/>
    <property type="evidence" value="ECO:0007669"/>
    <property type="project" value="InterPro"/>
</dbReference>
<comment type="similarity">
    <text evidence="2">Belongs to the Fur family.</text>
</comment>
<keyword evidence="10" id="KW-0804">Transcription</keyword>
<keyword evidence="6 11" id="KW-0862">Zinc</keyword>
<evidence type="ECO:0000256" key="3">
    <source>
        <dbReference type="ARBA" id="ARBA00022490"/>
    </source>
</evidence>
<evidence type="ECO:0000313" key="13">
    <source>
        <dbReference type="Proteomes" id="UP000469215"/>
    </source>
</evidence>
<dbReference type="InterPro" id="IPR036388">
    <property type="entry name" value="WH-like_DNA-bd_sf"/>
</dbReference>
<dbReference type="PANTHER" id="PTHR33202">
    <property type="entry name" value="ZINC UPTAKE REGULATION PROTEIN"/>
    <property type="match status" value="1"/>
</dbReference>
<gene>
    <name evidence="12" type="ORF">GSY69_05695</name>
</gene>
<evidence type="ECO:0000313" key="12">
    <source>
        <dbReference type="EMBL" id="MYM19474.1"/>
    </source>
</evidence>
<comment type="subcellular location">
    <subcellularLocation>
        <location evidence="1">Cytoplasm</location>
    </subcellularLocation>
</comment>
<dbReference type="AlphaFoldDB" id="A0A6N9H7C3"/>
<dbReference type="PANTHER" id="PTHR33202:SF18">
    <property type="entry name" value="TRANSCRIPTIONAL REGULATOR FURA"/>
    <property type="match status" value="1"/>
</dbReference>
<sequence>MTTTPNPAAEAIRAAGLRVTAPRQAVYDALAADRAHPDAEQITAAARALLGRVSQQAVYDVLAAFERADLVRCIDPAGSPAARYELQTHDNHHHLVCTSCRRIVDVECGADTVPCMHPSADHGFALEATEVVYWGRCPQCQESGEEDSPTTRPKENP</sequence>
<evidence type="ECO:0000256" key="4">
    <source>
        <dbReference type="ARBA" id="ARBA00022491"/>
    </source>
</evidence>
<accession>A0A6N9H7C3</accession>
<dbReference type="EMBL" id="WWEQ01000017">
    <property type="protein sequence ID" value="MYM19474.1"/>
    <property type="molecule type" value="Genomic_DNA"/>
</dbReference>
<proteinExistence type="inferred from homology"/>
<dbReference type="Gene3D" id="3.30.1490.190">
    <property type="match status" value="1"/>
</dbReference>
<keyword evidence="13" id="KW-1185">Reference proteome</keyword>
<evidence type="ECO:0000256" key="10">
    <source>
        <dbReference type="ARBA" id="ARBA00023163"/>
    </source>
</evidence>
<keyword evidence="8" id="KW-0805">Transcription regulation</keyword>
<reference evidence="12 13" key="1">
    <citation type="submission" date="2020-01" db="EMBL/GenBank/DDBJ databases">
        <authorList>
            <person name="Deng T."/>
        </authorList>
    </citation>
    <scope>NUCLEOTIDE SEQUENCE [LARGE SCALE GENOMIC DNA]</scope>
    <source>
        <strain evidence="12 13">5221</strain>
    </source>
</reference>
<dbReference type="InterPro" id="IPR036390">
    <property type="entry name" value="WH_DNA-bd_sf"/>
</dbReference>
<dbReference type="RefSeq" id="WP_160952907.1">
    <property type="nucleotide sequence ID" value="NZ_WWEQ01000017.1"/>
</dbReference>
<evidence type="ECO:0000256" key="8">
    <source>
        <dbReference type="ARBA" id="ARBA00023015"/>
    </source>
</evidence>
<keyword evidence="7" id="KW-0408">Iron</keyword>
<evidence type="ECO:0000256" key="5">
    <source>
        <dbReference type="ARBA" id="ARBA00022723"/>
    </source>
</evidence>
<feature type="binding site" evidence="11">
    <location>
        <position position="140"/>
    </location>
    <ligand>
        <name>Zn(2+)</name>
        <dbReference type="ChEBI" id="CHEBI:29105"/>
    </ligand>
</feature>
<keyword evidence="9" id="KW-0238">DNA-binding</keyword>
<feature type="binding site" evidence="11">
    <location>
        <position position="100"/>
    </location>
    <ligand>
        <name>Zn(2+)</name>
        <dbReference type="ChEBI" id="CHEBI:29105"/>
    </ligand>
</feature>
<evidence type="ECO:0000256" key="1">
    <source>
        <dbReference type="ARBA" id="ARBA00004496"/>
    </source>
</evidence>
<dbReference type="GO" id="GO:0008270">
    <property type="term" value="F:zinc ion binding"/>
    <property type="evidence" value="ECO:0007669"/>
    <property type="project" value="TreeGrafter"/>
</dbReference>
<comment type="caution">
    <text evidence="12">The sequence shown here is derived from an EMBL/GenBank/DDBJ whole genome shotgun (WGS) entry which is preliminary data.</text>
</comment>
<dbReference type="Gene3D" id="1.10.10.10">
    <property type="entry name" value="Winged helix-like DNA-binding domain superfamily/Winged helix DNA-binding domain"/>
    <property type="match status" value="1"/>
</dbReference>
<dbReference type="Pfam" id="PF01475">
    <property type="entry name" value="FUR"/>
    <property type="match status" value="1"/>
</dbReference>